<dbReference type="SUPFAM" id="SSF54593">
    <property type="entry name" value="Glyoxalase/Bleomycin resistance protein/Dihydroxybiphenyl dioxygenase"/>
    <property type="match status" value="1"/>
</dbReference>
<dbReference type="AlphaFoldDB" id="A0A931I4P2"/>
<dbReference type="InterPro" id="IPR004360">
    <property type="entry name" value="Glyas_Fos-R_dOase_dom"/>
</dbReference>
<sequence length="125" mass="13484">MYKPEGQNSVSPYLVVADLPVAVKFIKQVFGGKLTYEHRRPDGRVGHAEVRIDDTVVMIGEMPGGPEAQVHVYVSDVDAVFERALEAGATVAQAVAEKGDGDRRGGVVDDCGTTWWIATMVDPRG</sequence>
<dbReference type="RefSeq" id="WP_197312547.1">
    <property type="nucleotide sequence ID" value="NZ_JADZLT010000054.1"/>
</dbReference>
<evidence type="ECO:0000313" key="2">
    <source>
        <dbReference type="EMBL" id="MBH0239474.1"/>
    </source>
</evidence>
<dbReference type="PANTHER" id="PTHR34109">
    <property type="entry name" value="BNAUNNG04460D PROTEIN-RELATED"/>
    <property type="match status" value="1"/>
</dbReference>
<accession>A0A931I4P2</accession>
<protein>
    <submittedName>
        <fullName evidence="2">VOC family protein</fullName>
    </submittedName>
</protein>
<reference evidence="2" key="1">
    <citation type="submission" date="2020-12" db="EMBL/GenBank/DDBJ databases">
        <title>Methylobrevis albus sp. nov., isolated from fresh water lack sediment.</title>
        <authorList>
            <person name="Zou Q."/>
        </authorList>
    </citation>
    <scope>NUCLEOTIDE SEQUENCE</scope>
    <source>
        <strain evidence="2">L22</strain>
    </source>
</reference>
<keyword evidence="3" id="KW-1185">Reference proteome</keyword>
<dbReference type="PROSITE" id="PS51819">
    <property type="entry name" value="VOC"/>
    <property type="match status" value="1"/>
</dbReference>
<dbReference type="Proteomes" id="UP000631694">
    <property type="component" value="Unassembled WGS sequence"/>
</dbReference>
<dbReference type="Pfam" id="PF00903">
    <property type="entry name" value="Glyoxalase"/>
    <property type="match status" value="1"/>
</dbReference>
<feature type="domain" description="VOC" evidence="1">
    <location>
        <begin position="6"/>
        <end position="120"/>
    </location>
</feature>
<dbReference type="EMBL" id="JADZLT010000054">
    <property type="protein sequence ID" value="MBH0239474.1"/>
    <property type="molecule type" value="Genomic_DNA"/>
</dbReference>
<dbReference type="Gene3D" id="3.30.720.120">
    <property type="match status" value="1"/>
</dbReference>
<evidence type="ECO:0000313" key="3">
    <source>
        <dbReference type="Proteomes" id="UP000631694"/>
    </source>
</evidence>
<dbReference type="Gene3D" id="3.30.720.110">
    <property type="match status" value="1"/>
</dbReference>
<name>A0A931I4P2_9HYPH</name>
<comment type="caution">
    <text evidence="2">The sequence shown here is derived from an EMBL/GenBank/DDBJ whole genome shotgun (WGS) entry which is preliminary data.</text>
</comment>
<proteinExistence type="predicted"/>
<dbReference type="PANTHER" id="PTHR34109:SF1">
    <property type="entry name" value="VOC DOMAIN-CONTAINING PROTEIN"/>
    <property type="match status" value="1"/>
</dbReference>
<gene>
    <name evidence="2" type="ORF">I5731_16750</name>
</gene>
<dbReference type="CDD" id="cd07246">
    <property type="entry name" value="VOC_like"/>
    <property type="match status" value="1"/>
</dbReference>
<dbReference type="InterPro" id="IPR037523">
    <property type="entry name" value="VOC_core"/>
</dbReference>
<dbReference type="InterPro" id="IPR029068">
    <property type="entry name" value="Glyas_Bleomycin-R_OHBP_Dase"/>
</dbReference>
<evidence type="ECO:0000259" key="1">
    <source>
        <dbReference type="PROSITE" id="PS51819"/>
    </source>
</evidence>
<organism evidence="2 3">
    <name type="scientific">Methylobrevis albus</name>
    <dbReference type="NCBI Taxonomy" id="2793297"/>
    <lineage>
        <taxon>Bacteria</taxon>
        <taxon>Pseudomonadati</taxon>
        <taxon>Pseudomonadota</taxon>
        <taxon>Alphaproteobacteria</taxon>
        <taxon>Hyphomicrobiales</taxon>
        <taxon>Pleomorphomonadaceae</taxon>
        <taxon>Methylobrevis</taxon>
    </lineage>
</organism>